<evidence type="ECO:0000259" key="4">
    <source>
        <dbReference type="Pfam" id="PF00561"/>
    </source>
</evidence>
<keyword evidence="3" id="KW-0732">Signal</keyword>
<comment type="similarity">
    <text evidence="1">Belongs to the peptidase S33 family.</text>
</comment>
<feature type="chain" id="PRO_5031077874" evidence="3">
    <location>
        <begin position="20"/>
        <end position="366"/>
    </location>
</feature>
<comment type="caution">
    <text evidence="5">The sequence shown here is derived from an EMBL/GenBank/DDBJ whole genome shotgun (WGS) entry which is preliminary data.</text>
</comment>
<dbReference type="RefSeq" id="WP_154376177.1">
    <property type="nucleotide sequence ID" value="NZ_WKJJ01000010.1"/>
</dbReference>
<evidence type="ECO:0000313" key="6">
    <source>
        <dbReference type="Proteomes" id="UP000446768"/>
    </source>
</evidence>
<dbReference type="PANTHER" id="PTHR43798">
    <property type="entry name" value="MONOACYLGLYCEROL LIPASE"/>
    <property type="match status" value="1"/>
</dbReference>
<dbReference type="PANTHER" id="PTHR43798:SF33">
    <property type="entry name" value="HYDROLASE, PUTATIVE (AFU_ORTHOLOGUE AFUA_2G14860)-RELATED"/>
    <property type="match status" value="1"/>
</dbReference>
<evidence type="ECO:0000256" key="1">
    <source>
        <dbReference type="ARBA" id="ARBA00010088"/>
    </source>
</evidence>
<dbReference type="GO" id="GO:0016020">
    <property type="term" value="C:membrane"/>
    <property type="evidence" value="ECO:0007669"/>
    <property type="project" value="TreeGrafter"/>
</dbReference>
<dbReference type="InterPro" id="IPR029058">
    <property type="entry name" value="AB_hydrolase_fold"/>
</dbReference>
<feature type="signal peptide" evidence="3">
    <location>
        <begin position="1"/>
        <end position="19"/>
    </location>
</feature>
<name>A0A7X2IPC9_9BURK</name>
<evidence type="ECO:0000313" key="5">
    <source>
        <dbReference type="EMBL" id="MRV73535.1"/>
    </source>
</evidence>
<accession>A0A7X2IPC9</accession>
<evidence type="ECO:0000256" key="3">
    <source>
        <dbReference type="SAM" id="SignalP"/>
    </source>
</evidence>
<dbReference type="GO" id="GO:0006508">
    <property type="term" value="P:proteolysis"/>
    <property type="evidence" value="ECO:0007669"/>
    <property type="project" value="InterPro"/>
</dbReference>
<dbReference type="AlphaFoldDB" id="A0A7X2IPC9"/>
<evidence type="ECO:0000256" key="2">
    <source>
        <dbReference type="ARBA" id="ARBA00022801"/>
    </source>
</evidence>
<dbReference type="InterPro" id="IPR002410">
    <property type="entry name" value="Peptidase_S33"/>
</dbReference>
<dbReference type="Proteomes" id="UP000446768">
    <property type="component" value="Unassembled WGS sequence"/>
</dbReference>
<organism evidence="5 6">
    <name type="scientific">Pseudoduganella rivuli</name>
    <dbReference type="NCBI Taxonomy" id="2666085"/>
    <lineage>
        <taxon>Bacteria</taxon>
        <taxon>Pseudomonadati</taxon>
        <taxon>Pseudomonadota</taxon>
        <taxon>Betaproteobacteria</taxon>
        <taxon>Burkholderiales</taxon>
        <taxon>Oxalobacteraceae</taxon>
        <taxon>Telluria group</taxon>
        <taxon>Pseudoduganella</taxon>
    </lineage>
</organism>
<dbReference type="InterPro" id="IPR050266">
    <property type="entry name" value="AB_hydrolase_sf"/>
</dbReference>
<sequence length="366" mass="41267">MKKLAVAVTMVLMAHASHAQQCAAGDAGCKERAVVADLGRILAPGGIQESYKTRIGGIDQWLNVRGQDKNNPVILFVHGGPAATAMPTLWQFQRPIEEYFTVVHWDQRGAGKTFRETDPASIADTIHIPRYVDDAIEVAEHVRKRYNKDKVILLGHSWGTIVGMQAALKRPDLFYAYVGVGQVINVRDNERILYDYAVKQAREKGNQEALQELASIAPYPGDQPITRERIITARKWPQYYGGMTAYRDTSLYYFDGPLLSPEYDKADVKAIDEGNLYTLGKILPEFVAVDFKGVRKFPIPVVMFLGRHDYTTPAMPTVEWMDKVKAPYKRTVMFEHSAHMMPWEEPGKVLVSLLEYVRPLAVKAKK</sequence>
<dbReference type="Gene3D" id="3.40.50.1820">
    <property type="entry name" value="alpha/beta hydrolase"/>
    <property type="match status" value="1"/>
</dbReference>
<protein>
    <submittedName>
        <fullName evidence="5">Alpha/beta fold hydrolase</fullName>
    </submittedName>
</protein>
<dbReference type="GO" id="GO:0008233">
    <property type="term" value="F:peptidase activity"/>
    <property type="evidence" value="ECO:0007669"/>
    <property type="project" value="InterPro"/>
</dbReference>
<reference evidence="5 6" key="1">
    <citation type="submission" date="2019-11" db="EMBL/GenBank/DDBJ databases">
        <title>Novel species isolated from a subtropical stream in China.</title>
        <authorList>
            <person name="Lu H."/>
        </authorList>
    </citation>
    <scope>NUCLEOTIDE SEQUENCE [LARGE SCALE GENOMIC DNA]</scope>
    <source>
        <strain evidence="5 6">FT92W</strain>
    </source>
</reference>
<keyword evidence="6" id="KW-1185">Reference proteome</keyword>
<dbReference type="SUPFAM" id="SSF53474">
    <property type="entry name" value="alpha/beta-Hydrolases"/>
    <property type="match status" value="1"/>
</dbReference>
<dbReference type="InterPro" id="IPR000073">
    <property type="entry name" value="AB_hydrolase_1"/>
</dbReference>
<feature type="domain" description="AB hydrolase-1" evidence="4">
    <location>
        <begin position="72"/>
        <end position="346"/>
    </location>
</feature>
<gene>
    <name evidence="5" type="ORF">GJ700_17620</name>
</gene>
<dbReference type="Pfam" id="PF00561">
    <property type="entry name" value="Abhydrolase_1"/>
    <property type="match status" value="1"/>
</dbReference>
<dbReference type="PRINTS" id="PR00793">
    <property type="entry name" value="PROAMNOPTASE"/>
</dbReference>
<keyword evidence="2 5" id="KW-0378">Hydrolase</keyword>
<proteinExistence type="inferred from homology"/>
<dbReference type="EMBL" id="WKJJ01000010">
    <property type="protein sequence ID" value="MRV73535.1"/>
    <property type="molecule type" value="Genomic_DNA"/>
</dbReference>